<reference evidence="3 4" key="1">
    <citation type="submission" date="2020-11" db="EMBL/GenBank/DDBJ databases">
        <title>Taxonomic evaluation of the Bacillus sporothermodurans group of bacteria based on whole genome sequences.</title>
        <authorList>
            <person name="Fiedler G."/>
            <person name="Herbstmann A.-D."/>
            <person name="Doll E."/>
            <person name="Wenning M."/>
            <person name="Brinks E."/>
            <person name="Kabisch J."/>
            <person name="Breitenwieser F."/>
            <person name="Lappann M."/>
            <person name="Boehnlein C."/>
            <person name="Franz C."/>
        </authorList>
    </citation>
    <scope>NUCLEOTIDE SEQUENCE [LARGE SCALE GENOMIC DNA]</scope>
    <source>
        <strain evidence="3 4">JCM 19841</strain>
    </source>
</reference>
<dbReference type="Proteomes" id="UP000595691">
    <property type="component" value="Chromosome"/>
</dbReference>
<dbReference type="EMBL" id="CP065425">
    <property type="protein sequence ID" value="QQZ09359.1"/>
    <property type="molecule type" value="Genomic_DNA"/>
</dbReference>
<dbReference type="Pfam" id="PF13618">
    <property type="entry name" value="Gluconate_2-dh3"/>
    <property type="match status" value="1"/>
</dbReference>
<sequence length="256" mass="27973">MSDKKNQNGVQDNSRRVFLKNSGLTVGGLIVGGALGGLIGKKPGSSKPASTEPGGHQMSNSSNPSRALMYFTNQEDFSTIEAAAEQIFPKTDVGPGAKDLDVAYYIDHQLAGNWGLNTKEYMSGPFSLADSVPELGYQTHLKRHEIFDLGIQALNSTAQKKHKKKFHELEGDQQVAILKDFEADKVKLNGATSASNFFGLLRKATIEGVYADPMYGGNKDMAGWKMKNFPGHQMSYKDIIEKDSFVKMDPKSLSSM</sequence>
<organism evidence="3 4">
    <name type="scientific">Heyndrickxia vini</name>
    <dbReference type="NCBI Taxonomy" id="1476025"/>
    <lineage>
        <taxon>Bacteria</taxon>
        <taxon>Bacillati</taxon>
        <taxon>Bacillota</taxon>
        <taxon>Bacilli</taxon>
        <taxon>Bacillales</taxon>
        <taxon>Bacillaceae</taxon>
        <taxon>Heyndrickxia</taxon>
    </lineage>
</organism>
<evidence type="ECO:0000256" key="1">
    <source>
        <dbReference type="SAM" id="MobiDB-lite"/>
    </source>
</evidence>
<gene>
    <name evidence="3" type="ORF">I5776_20770</name>
</gene>
<keyword evidence="4" id="KW-1185">Reference proteome</keyword>
<dbReference type="InterPro" id="IPR027056">
    <property type="entry name" value="Gluconate_2DH_su3"/>
</dbReference>
<proteinExistence type="predicted"/>
<accession>A0ABX7E2C1</accession>
<evidence type="ECO:0000313" key="3">
    <source>
        <dbReference type="EMBL" id="QQZ09359.1"/>
    </source>
</evidence>
<keyword evidence="2" id="KW-1133">Transmembrane helix</keyword>
<evidence type="ECO:0000256" key="2">
    <source>
        <dbReference type="SAM" id="Phobius"/>
    </source>
</evidence>
<protein>
    <submittedName>
        <fullName evidence="3">Gluconate 2-dehydrogenase subunit 3 family protein</fullName>
    </submittedName>
</protein>
<feature type="transmembrane region" description="Helical" evidence="2">
    <location>
        <begin position="21"/>
        <end position="40"/>
    </location>
</feature>
<keyword evidence="2" id="KW-0812">Transmembrane</keyword>
<evidence type="ECO:0000313" key="4">
    <source>
        <dbReference type="Proteomes" id="UP000595691"/>
    </source>
</evidence>
<dbReference type="GeneID" id="62499603"/>
<dbReference type="RefSeq" id="WP_108072597.1">
    <property type="nucleotide sequence ID" value="NZ_CP065425.1"/>
</dbReference>
<name>A0ABX7E2C1_9BACI</name>
<keyword evidence="2" id="KW-0472">Membrane</keyword>
<feature type="region of interest" description="Disordered" evidence="1">
    <location>
        <begin position="41"/>
        <end position="64"/>
    </location>
</feature>